<accession>A0A9Q0QS36</accession>
<dbReference type="Proteomes" id="UP001141806">
    <property type="component" value="Unassembled WGS sequence"/>
</dbReference>
<evidence type="ECO:0000256" key="1">
    <source>
        <dbReference type="SAM" id="MobiDB-lite"/>
    </source>
</evidence>
<dbReference type="EMBL" id="JAMYWD010000005">
    <property type="protein sequence ID" value="KAJ4969823.1"/>
    <property type="molecule type" value="Genomic_DNA"/>
</dbReference>
<comment type="caution">
    <text evidence="2">The sequence shown here is derived from an EMBL/GenBank/DDBJ whole genome shotgun (WGS) entry which is preliminary data.</text>
</comment>
<protein>
    <submittedName>
        <fullName evidence="2">Uncharacterized protein</fullName>
    </submittedName>
</protein>
<evidence type="ECO:0000313" key="3">
    <source>
        <dbReference type="Proteomes" id="UP001141806"/>
    </source>
</evidence>
<feature type="compositionally biased region" description="Polar residues" evidence="1">
    <location>
        <begin position="168"/>
        <end position="180"/>
    </location>
</feature>
<keyword evidence="3" id="KW-1185">Reference proteome</keyword>
<sequence>MRACYMRSAPRVFCKIIQHNLIPQSGHYERVSQLTQYLLYSICTRQPVCLPYIIMRTMISATLPSHRGNLPYRRMITILLTRLGVDLVDEKIQEKTFSSPLDWEAICKMGLRDAQVSDEERNEMVRPHTHIEITDAEATAAAVGVPGGAVGDDDRLYKVVDSIPPPSSTHAVGASTSFPTGPSHAAGPSRPPSDDMLSMFHEIRETQRASDLRIVELLDAQRRTEQRVANLTASL</sequence>
<organism evidence="2 3">
    <name type="scientific">Protea cynaroides</name>
    <dbReference type="NCBI Taxonomy" id="273540"/>
    <lineage>
        <taxon>Eukaryota</taxon>
        <taxon>Viridiplantae</taxon>
        <taxon>Streptophyta</taxon>
        <taxon>Embryophyta</taxon>
        <taxon>Tracheophyta</taxon>
        <taxon>Spermatophyta</taxon>
        <taxon>Magnoliopsida</taxon>
        <taxon>Proteales</taxon>
        <taxon>Proteaceae</taxon>
        <taxon>Protea</taxon>
    </lineage>
</organism>
<dbReference type="AlphaFoldDB" id="A0A9Q0QS36"/>
<evidence type="ECO:0000313" key="2">
    <source>
        <dbReference type="EMBL" id="KAJ4969823.1"/>
    </source>
</evidence>
<feature type="region of interest" description="Disordered" evidence="1">
    <location>
        <begin position="161"/>
        <end position="196"/>
    </location>
</feature>
<proteinExistence type="predicted"/>
<reference evidence="2" key="1">
    <citation type="journal article" date="2023" name="Plant J.">
        <title>The genome of the king protea, Protea cynaroides.</title>
        <authorList>
            <person name="Chang J."/>
            <person name="Duong T.A."/>
            <person name="Schoeman C."/>
            <person name="Ma X."/>
            <person name="Roodt D."/>
            <person name="Barker N."/>
            <person name="Li Z."/>
            <person name="Van de Peer Y."/>
            <person name="Mizrachi E."/>
        </authorList>
    </citation>
    <scope>NUCLEOTIDE SEQUENCE</scope>
    <source>
        <tissue evidence="2">Young leaves</tissue>
    </source>
</reference>
<gene>
    <name evidence="2" type="ORF">NE237_002922</name>
</gene>
<name>A0A9Q0QS36_9MAGN</name>